<proteinExistence type="inferred from homology"/>
<keyword evidence="7" id="KW-0472">Membrane</keyword>
<sequence length="566" mass="59982">MRATIKLKLASAFGFIILMLLATAAYGIFSLSNLNTALEDVITGPAERLKLAQMLNVTQLQQIRQQKNLLMATSPSEMQGYISSSDDARRHFDETFKSVLALATEQGKANWAKLEGFTTEFRKQDDRIRALMLAGNTAGAQQVSINEARTVTNEIDALLTEVVNLEETRLAQADDQADLDYVQTRTIMISVAGLALVIAVLAAIWIAFSINKGLRNAVAAVQNVSDGDLTRFATITTKDEIGELLGYVNTMIERLRGVVGDALAASDNVSSGSQELSASSEQLSQGATEQASSAEEASASMEQMAANIKQNADNAAQTEKIARQSSKDAETSGQAVGRAVTAMRTIAEKISIVQEIARQTDLLALNAAVEAARAGEHGKGFAVVASEVRKLAERSQAAAAEISALSGETVQVATEAGEMLNRLVPDIQKTAELVSEISAACREQDIGAAQINEAIQQLDKVTQQNAGASEEMSATSEELAAQAEELQASIAFFRVDQAGTAKTAKHAAAAAPIAAKPSAKPAQRSVPQSHKQDHSVAAQQARAKGFALDMSMGGPDSDDENFRASA</sequence>
<gene>
    <name evidence="10" type="ORF">SAMN02982989_1515</name>
</gene>
<dbReference type="InterPro" id="IPR004090">
    <property type="entry name" value="Chemotax_Me-accpt_rcpt"/>
</dbReference>
<dbReference type="Pfam" id="PF00672">
    <property type="entry name" value="HAMP"/>
    <property type="match status" value="1"/>
</dbReference>
<dbReference type="GO" id="GO:0006935">
    <property type="term" value="P:chemotaxis"/>
    <property type="evidence" value="ECO:0007669"/>
    <property type="project" value="UniProtKB-KW"/>
</dbReference>
<dbReference type="PROSITE" id="PS50111">
    <property type="entry name" value="CHEMOTAXIS_TRANSDUC_2"/>
    <property type="match status" value="1"/>
</dbReference>
<feature type="compositionally biased region" description="Low complexity" evidence="6">
    <location>
        <begin position="509"/>
        <end position="522"/>
    </location>
</feature>
<evidence type="ECO:0000256" key="2">
    <source>
        <dbReference type="ARBA" id="ARBA00022500"/>
    </source>
</evidence>
<dbReference type="PANTHER" id="PTHR43531:SF11">
    <property type="entry name" value="METHYL-ACCEPTING CHEMOTAXIS PROTEIN 3"/>
    <property type="match status" value="1"/>
</dbReference>
<dbReference type="Proteomes" id="UP000192903">
    <property type="component" value="Unassembled WGS sequence"/>
</dbReference>
<evidence type="ECO:0000256" key="5">
    <source>
        <dbReference type="SAM" id="Coils"/>
    </source>
</evidence>
<dbReference type="SMART" id="SM00283">
    <property type="entry name" value="MA"/>
    <property type="match status" value="1"/>
</dbReference>
<feature type="coiled-coil region" evidence="5">
    <location>
        <begin position="451"/>
        <end position="489"/>
    </location>
</feature>
<dbReference type="STRING" id="464029.SAMN02982989_1515"/>
<dbReference type="Pfam" id="PF00015">
    <property type="entry name" value="MCPsignal"/>
    <property type="match status" value="1"/>
</dbReference>
<evidence type="ECO:0000256" key="4">
    <source>
        <dbReference type="PROSITE-ProRule" id="PRU00284"/>
    </source>
</evidence>
<dbReference type="AlphaFoldDB" id="A0A1X7ENH2"/>
<feature type="region of interest" description="Disordered" evidence="6">
    <location>
        <begin position="274"/>
        <end position="335"/>
    </location>
</feature>
<keyword evidence="4" id="KW-0807">Transducer</keyword>
<reference evidence="11" key="1">
    <citation type="submission" date="2017-04" db="EMBL/GenBank/DDBJ databases">
        <authorList>
            <person name="Varghese N."/>
            <person name="Submissions S."/>
        </authorList>
    </citation>
    <scope>NUCLEOTIDE SEQUENCE [LARGE SCALE GENOMIC DNA]</scope>
    <source>
        <strain evidence="11">B4P</strain>
    </source>
</reference>
<evidence type="ECO:0000256" key="3">
    <source>
        <dbReference type="ARBA" id="ARBA00029447"/>
    </source>
</evidence>
<dbReference type="RefSeq" id="WP_085421816.1">
    <property type="nucleotide sequence ID" value="NZ_FXAF01000006.1"/>
</dbReference>
<feature type="compositionally biased region" description="Low complexity" evidence="6">
    <location>
        <begin position="274"/>
        <end position="306"/>
    </location>
</feature>
<keyword evidence="11" id="KW-1185">Reference proteome</keyword>
<name>A0A1X7ENH2_9HYPH</name>
<dbReference type="CDD" id="cd06225">
    <property type="entry name" value="HAMP"/>
    <property type="match status" value="1"/>
</dbReference>
<dbReference type="InterPro" id="IPR024478">
    <property type="entry name" value="HlyB_4HB_MCP"/>
</dbReference>
<evidence type="ECO:0000256" key="6">
    <source>
        <dbReference type="SAM" id="MobiDB-lite"/>
    </source>
</evidence>
<keyword evidence="5" id="KW-0175">Coiled coil</keyword>
<feature type="compositionally biased region" description="Polar residues" evidence="6">
    <location>
        <begin position="308"/>
        <end position="317"/>
    </location>
</feature>
<dbReference type="SMART" id="SM00304">
    <property type="entry name" value="HAMP"/>
    <property type="match status" value="1"/>
</dbReference>
<dbReference type="Gene3D" id="1.10.287.950">
    <property type="entry name" value="Methyl-accepting chemotaxis protein"/>
    <property type="match status" value="1"/>
</dbReference>
<evidence type="ECO:0000313" key="11">
    <source>
        <dbReference type="Proteomes" id="UP000192903"/>
    </source>
</evidence>
<evidence type="ECO:0000256" key="1">
    <source>
        <dbReference type="ARBA" id="ARBA00004370"/>
    </source>
</evidence>
<evidence type="ECO:0000259" key="8">
    <source>
        <dbReference type="PROSITE" id="PS50111"/>
    </source>
</evidence>
<feature type="transmembrane region" description="Helical" evidence="7">
    <location>
        <begin position="187"/>
        <end position="208"/>
    </location>
</feature>
<feature type="domain" description="HAMP" evidence="9">
    <location>
        <begin position="208"/>
        <end position="260"/>
    </location>
</feature>
<evidence type="ECO:0000256" key="7">
    <source>
        <dbReference type="SAM" id="Phobius"/>
    </source>
</evidence>
<dbReference type="FunFam" id="1.10.287.950:FF:000001">
    <property type="entry name" value="Methyl-accepting chemotaxis sensory transducer"/>
    <property type="match status" value="1"/>
</dbReference>
<feature type="compositionally biased region" description="Basic and acidic residues" evidence="6">
    <location>
        <begin position="320"/>
        <end position="330"/>
    </location>
</feature>
<dbReference type="OrthoDB" id="9814362at2"/>
<feature type="region of interest" description="Disordered" evidence="6">
    <location>
        <begin position="509"/>
        <end position="566"/>
    </location>
</feature>
<dbReference type="InterPro" id="IPR051310">
    <property type="entry name" value="MCP_chemotaxis"/>
</dbReference>
<dbReference type="PRINTS" id="PR00260">
    <property type="entry name" value="CHEMTRNSDUCR"/>
</dbReference>
<dbReference type="SUPFAM" id="SSF58104">
    <property type="entry name" value="Methyl-accepting chemotaxis protein (MCP) signaling domain"/>
    <property type="match status" value="1"/>
</dbReference>
<feature type="domain" description="Methyl-accepting transducer" evidence="8">
    <location>
        <begin position="265"/>
        <end position="480"/>
    </location>
</feature>
<evidence type="ECO:0000259" key="9">
    <source>
        <dbReference type="PROSITE" id="PS50885"/>
    </source>
</evidence>
<dbReference type="GO" id="GO:0007165">
    <property type="term" value="P:signal transduction"/>
    <property type="evidence" value="ECO:0007669"/>
    <property type="project" value="UniProtKB-KW"/>
</dbReference>
<dbReference type="GO" id="GO:0005886">
    <property type="term" value="C:plasma membrane"/>
    <property type="evidence" value="ECO:0007669"/>
    <property type="project" value="TreeGrafter"/>
</dbReference>
<accession>A0A1X7ENH2</accession>
<comment type="subcellular location">
    <subcellularLocation>
        <location evidence="1">Membrane</location>
    </subcellularLocation>
</comment>
<dbReference type="Pfam" id="PF12729">
    <property type="entry name" value="4HB_MCP_1"/>
    <property type="match status" value="1"/>
</dbReference>
<dbReference type="PANTHER" id="PTHR43531">
    <property type="entry name" value="PROTEIN ICFG"/>
    <property type="match status" value="1"/>
</dbReference>
<keyword evidence="7" id="KW-1133">Transmembrane helix</keyword>
<dbReference type="InterPro" id="IPR004089">
    <property type="entry name" value="MCPsignal_dom"/>
</dbReference>
<dbReference type="GO" id="GO:0004888">
    <property type="term" value="F:transmembrane signaling receptor activity"/>
    <property type="evidence" value="ECO:0007669"/>
    <property type="project" value="InterPro"/>
</dbReference>
<organism evidence="10 11">
    <name type="scientific">Xaviernesmea oryzae</name>
    <dbReference type="NCBI Taxonomy" id="464029"/>
    <lineage>
        <taxon>Bacteria</taxon>
        <taxon>Pseudomonadati</taxon>
        <taxon>Pseudomonadota</taxon>
        <taxon>Alphaproteobacteria</taxon>
        <taxon>Hyphomicrobiales</taxon>
        <taxon>Rhizobiaceae</taxon>
        <taxon>Rhizobium/Agrobacterium group</taxon>
        <taxon>Xaviernesmea</taxon>
    </lineage>
</organism>
<dbReference type="InterPro" id="IPR003660">
    <property type="entry name" value="HAMP_dom"/>
</dbReference>
<dbReference type="PROSITE" id="PS50885">
    <property type="entry name" value="HAMP"/>
    <property type="match status" value="1"/>
</dbReference>
<keyword evidence="2" id="KW-0145">Chemotaxis</keyword>
<protein>
    <submittedName>
        <fullName evidence="10">Methyl-accepting chemotaxis protein</fullName>
    </submittedName>
</protein>
<evidence type="ECO:0000313" key="10">
    <source>
        <dbReference type="EMBL" id="SMF36679.1"/>
    </source>
</evidence>
<dbReference type="EMBL" id="FXAF01000006">
    <property type="protein sequence ID" value="SMF36679.1"/>
    <property type="molecule type" value="Genomic_DNA"/>
</dbReference>
<comment type="similarity">
    <text evidence="3">Belongs to the methyl-accepting chemotaxis (MCP) protein family.</text>
</comment>
<keyword evidence="7" id="KW-0812">Transmembrane</keyword>